<feature type="region of interest" description="Disordered" evidence="1">
    <location>
        <begin position="170"/>
        <end position="299"/>
    </location>
</feature>
<feature type="compositionally biased region" description="Basic residues" evidence="1">
    <location>
        <begin position="278"/>
        <end position="299"/>
    </location>
</feature>
<evidence type="ECO:0000256" key="1">
    <source>
        <dbReference type="SAM" id="MobiDB-lite"/>
    </source>
</evidence>
<gene>
    <name evidence="2" type="ORF">HJC23_007059</name>
</gene>
<dbReference type="Proteomes" id="UP001516023">
    <property type="component" value="Unassembled WGS sequence"/>
</dbReference>
<proteinExistence type="predicted"/>
<sequence length="299" mass="33767">MKIVKKDVEGDNGGGKQPAVEEKTRNIAPSAIQSKMDPREREAKEAMQRQRQQLLDRAYDEVVVKQLEKLGARKTFTGQERSIDANAWTVGMICVMFASGADTMCKAHKQSCPPATLKTIAEDDEEAYRRKMALDREKATSRKRKAISAEHAELARTTGLSGQVVALMAGHDGEDSDGAGSNSSDDDRRRRKRKKRKHRKEKSKKSRKEKRRDDHDDDDRSQDDTAEGKSDHSKNDHHFNDKHDNGVSKGKAEKKFSRRPDSDDNSMESSSSSSSSGSRKRSKKKRKHKSKSKSRRSKR</sequence>
<keyword evidence="3" id="KW-1185">Reference proteome</keyword>
<comment type="caution">
    <text evidence="2">The sequence shown here is derived from an EMBL/GenBank/DDBJ whole genome shotgun (WGS) entry which is preliminary data.</text>
</comment>
<feature type="compositionally biased region" description="Basic residues" evidence="1">
    <location>
        <begin position="189"/>
        <end position="210"/>
    </location>
</feature>
<feature type="compositionally biased region" description="Basic and acidic residues" evidence="1">
    <location>
        <begin position="36"/>
        <end position="48"/>
    </location>
</feature>
<dbReference type="AlphaFoldDB" id="A0ABD3P925"/>
<dbReference type="EMBL" id="JABMIG020000232">
    <property type="protein sequence ID" value="KAL3784603.1"/>
    <property type="molecule type" value="Genomic_DNA"/>
</dbReference>
<feature type="compositionally biased region" description="Basic and acidic residues" evidence="1">
    <location>
        <begin position="222"/>
        <end position="262"/>
    </location>
</feature>
<evidence type="ECO:0000313" key="2">
    <source>
        <dbReference type="EMBL" id="KAL3784603.1"/>
    </source>
</evidence>
<evidence type="ECO:0000313" key="3">
    <source>
        <dbReference type="Proteomes" id="UP001516023"/>
    </source>
</evidence>
<accession>A0ABD3P925</accession>
<organism evidence="2 3">
    <name type="scientific">Cyclotella cryptica</name>
    <dbReference type="NCBI Taxonomy" id="29204"/>
    <lineage>
        <taxon>Eukaryota</taxon>
        <taxon>Sar</taxon>
        <taxon>Stramenopiles</taxon>
        <taxon>Ochrophyta</taxon>
        <taxon>Bacillariophyta</taxon>
        <taxon>Coscinodiscophyceae</taxon>
        <taxon>Thalassiosirophycidae</taxon>
        <taxon>Stephanodiscales</taxon>
        <taxon>Stephanodiscaceae</taxon>
        <taxon>Cyclotella</taxon>
    </lineage>
</organism>
<reference evidence="2 3" key="1">
    <citation type="journal article" date="2020" name="G3 (Bethesda)">
        <title>Improved Reference Genome for Cyclotella cryptica CCMP332, a Model for Cell Wall Morphogenesis, Salinity Adaptation, and Lipid Production in Diatoms (Bacillariophyta).</title>
        <authorList>
            <person name="Roberts W.R."/>
            <person name="Downey K.M."/>
            <person name="Ruck E.C."/>
            <person name="Traller J.C."/>
            <person name="Alverson A.J."/>
        </authorList>
    </citation>
    <scope>NUCLEOTIDE SEQUENCE [LARGE SCALE GENOMIC DNA]</scope>
    <source>
        <strain evidence="2 3">CCMP332</strain>
    </source>
</reference>
<name>A0ABD3P925_9STRA</name>
<feature type="region of interest" description="Disordered" evidence="1">
    <location>
        <begin position="1"/>
        <end position="49"/>
    </location>
</feature>
<protein>
    <submittedName>
        <fullName evidence="2">Uncharacterized protein</fullName>
    </submittedName>
</protein>